<dbReference type="AlphaFoldDB" id="A0AAD7VQ39"/>
<dbReference type="InterPro" id="IPR024388">
    <property type="entry name" value="Ribosomal_mL58"/>
</dbReference>
<dbReference type="RefSeq" id="XP_056040180.1">
    <property type="nucleotide sequence ID" value="XM_056188848.1"/>
</dbReference>
<evidence type="ECO:0000313" key="2">
    <source>
        <dbReference type="Proteomes" id="UP001217417"/>
    </source>
</evidence>
<comment type="caution">
    <text evidence="1">The sequence shown here is derived from an EMBL/GenBank/DDBJ whole genome shotgun (WGS) entry which is preliminary data.</text>
</comment>
<dbReference type="GO" id="GO:0003735">
    <property type="term" value="F:structural constituent of ribosome"/>
    <property type="evidence" value="ECO:0007669"/>
    <property type="project" value="TreeGrafter"/>
</dbReference>
<dbReference type="GO" id="GO:0005762">
    <property type="term" value="C:mitochondrial large ribosomal subunit"/>
    <property type="evidence" value="ECO:0007669"/>
    <property type="project" value="TreeGrafter"/>
</dbReference>
<dbReference type="Pfam" id="PF12824">
    <property type="entry name" value="MRP-L20"/>
    <property type="match status" value="1"/>
</dbReference>
<dbReference type="PANTHER" id="PTHR28266">
    <property type="entry name" value="54S RIBOSOMAL PROTEIN L20, MITOCHONDRIAL"/>
    <property type="match status" value="1"/>
</dbReference>
<keyword evidence="2" id="KW-1185">Reference proteome</keyword>
<dbReference type="Proteomes" id="UP001217417">
    <property type="component" value="Unassembled WGS sequence"/>
</dbReference>
<dbReference type="PANTHER" id="PTHR28266:SF1">
    <property type="entry name" value="LARGE RIBOSOMAL SUBUNIT PROTEIN ML58"/>
    <property type="match status" value="1"/>
</dbReference>
<organism evidence="1 2">
    <name type="scientific">Lipomyces tetrasporus</name>
    <dbReference type="NCBI Taxonomy" id="54092"/>
    <lineage>
        <taxon>Eukaryota</taxon>
        <taxon>Fungi</taxon>
        <taxon>Dikarya</taxon>
        <taxon>Ascomycota</taxon>
        <taxon>Saccharomycotina</taxon>
        <taxon>Lipomycetes</taxon>
        <taxon>Lipomycetales</taxon>
        <taxon>Lipomycetaceae</taxon>
        <taxon>Lipomyces</taxon>
    </lineage>
</organism>
<gene>
    <name evidence="1" type="ORF">POJ06DRAFT_263260</name>
</gene>
<protein>
    <submittedName>
        <fullName evidence="1">Mitochondrial ribosomal protein subunit L20-domain-containing protein</fullName>
    </submittedName>
</protein>
<proteinExistence type="predicted"/>
<dbReference type="EMBL" id="JARPMG010000013">
    <property type="protein sequence ID" value="KAJ8096730.1"/>
    <property type="molecule type" value="Genomic_DNA"/>
</dbReference>
<accession>A0AAD7VQ39</accession>
<evidence type="ECO:0000313" key="1">
    <source>
        <dbReference type="EMBL" id="KAJ8096730.1"/>
    </source>
</evidence>
<sequence length="211" mass="24107">MRSLRIPSLLCNGFQTCRSTAPACIGTTIISTSAVRYTSTGSTKVTRLKDPRKFSVPYPTKYNPISSANKAVPILPPGLSYNPPPSMPSPFETPDIFLPASERRLVATAEALPVLPPPLRETKDKKYHLTREQLEEMKQLRTAQPYRWTRKALAKKYGCSQFFVGMVAEAPESRKLDMERRLATIKSRWGLFKRTSRIHRQKRRELWARDE</sequence>
<reference evidence="1" key="1">
    <citation type="submission" date="2023-03" db="EMBL/GenBank/DDBJ databases">
        <title>Near-Complete genome sequence of Lipomyces tetrasporous NRRL Y-64009, an oleaginous yeast capable of growing on lignocellulosic hydrolysates.</title>
        <authorList>
            <consortium name="Lawrence Berkeley National Laboratory"/>
            <person name="Jagtap S.S."/>
            <person name="Liu J.-J."/>
            <person name="Walukiewicz H.E."/>
            <person name="Pangilinan J."/>
            <person name="Lipzen A."/>
            <person name="Ahrendt S."/>
            <person name="Koriabine M."/>
            <person name="Cobaugh K."/>
            <person name="Salamov A."/>
            <person name="Yoshinaga Y."/>
            <person name="Ng V."/>
            <person name="Daum C."/>
            <person name="Grigoriev I.V."/>
            <person name="Slininger P.J."/>
            <person name="Dien B.S."/>
            <person name="Jin Y.-S."/>
            <person name="Rao C.V."/>
        </authorList>
    </citation>
    <scope>NUCLEOTIDE SEQUENCE</scope>
    <source>
        <strain evidence="1">NRRL Y-64009</strain>
    </source>
</reference>
<keyword evidence="1" id="KW-0687">Ribonucleoprotein</keyword>
<name>A0AAD7VQ39_9ASCO</name>
<dbReference type="GeneID" id="80884014"/>
<keyword evidence="1" id="KW-0689">Ribosomal protein</keyword>